<dbReference type="NCBIfam" id="TIGR03025">
    <property type="entry name" value="EPS_sugtrans"/>
    <property type="match status" value="1"/>
</dbReference>
<evidence type="ECO:0000256" key="6">
    <source>
        <dbReference type="ARBA" id="ARBA00023136"/>
    </source>
</evidence>
<reference evidence="10" key="1">
    <citation type="journal article" date="2019" name="Int. J. Syst. Evol. Microbiol.">
        <title>The Global Catalogue of Microorganisms (GCM) 10K type strain sequencing project: providing services to taxonomists for standard genome sequencing and annotation.</title>
        <authorList>
            <consortium name="The Broad Institute Genomics Platform"/>
            <consortium name="The Broad Institute Genome Sequencing Center for Infectious Disease"/>
            <person name="Wu L."/>
            <person name="Ma J."/>
        </authorList>
    </citation>
    <scope>NUCLEOTIDE SEQUENCE [LARGE SCALE GENOMIC DNA]</scope>
    <source>
        <strain evidence="10">JCM 18127</strain>
    </source>
</reference>
<feature type="transmembrane region" description="Helical" evidence="7">
    <location>
        <begin position="297"/>
        <end position="318"/>
    </location>
</feature>
<evidence type="ECO:0000259" key="8">
    <source>
        <dbReference type="Pfam" id="PF02397"/>
    </source>
</evidence>
<keyword evidence="4 7" id="KW-0812">Transmembrane</keyword>
<dbReference type="Pfam" id="PF13727">
    <property type="entry name" value="CoA_binding_3"/>
    <property type="match status" value="1"/>
</dbReference>
<evidence type="ECO:0000256" key="5">
    <source>
        <dbReference type="ARBA" id="ARBA00022989"/>
    </source>
</evidence>
<feature type="transmembrane region" description="Helical" evidence="7">
    <location>
        <begin position="64"/>
        <end position="83"/>
    </location>
</feature>
<dbReference type="Pfam" id="PF02397">
    <property type="entry name" value="Bac_transf"/>
    <property type="match status" value="1"/>
</dbReference>
<keyword evidence="6 7" id="KW-0472">Membrane</keyword>
<comment type="similarity">
    <text evidence="2">Belongs to the bacterial sugar transferase family.</text>
</comment>
<keyword evidence="10" id="KW-1185">Reference proteome</keyword>
<evidence type="ECO:0000256" key="3">
    <source>
        <dbReference type="ARBA" id="ARBA00022679"/>
    </source>
</evidence>
<sequence>MTLQADITRAGLGVGRRSTRAWRALPAFAALSDLGVVACAIALATFSRENLFETPGMILDSVLLVGPLMLLGTVAAIAILGGYRPEVFGAGTDEFKRVFNAGLLAAGLTGVGCYLANFPLSRGFFVIAFGVGVPATVTGRWLLRRALHSARRRGVLTQRVLIAGSPSHVDEVAAVIRRESWLGYHVVGALTPATHERSTTHSGLPVFGDCEQVGAIAAEAEVDVVFFAGGAFESAGELRRRVWELESEPVQVVVAPSVTDISSDRVKVRPVGGLPLMHIDPPTWTDASRWGKRTFDVVGAGLLLVLLSPVFAVIALLVKRDDGGPVLFRQTRIGRQGEEFDCLKFRSMVPDAEARLAALHASSKHSGGLFKMKDDPRITGPGRWLRRFSLDELPQLLNVVRGEMSLVGPRPPLRSEVDTYEADTTRRLHVRPGMTGLWQVSGRSDLSWEEAVRLDLYYVDNWSMMQDLSILVKTVRAVTASSGAY</sequence>
<dbReference type="PANTHER" id="PTHR30576">
    <property type="entry name" value="COLANIC BIOSYNTHESIS UDP-GLUCOSE LIPID CARRIER TRANSFERASE"/>
    <property type="match status" value="1"/>
</dbReference>
<keyword evidence="3 9" id="KW-0808">Transferase</keyword>
<dbReference type="GO" id="GO:0016740">
    <property type="term" value="F:transferase activity"/>
    <property type="evidence" value="ECO:0007669"/>
    <property type="project" value="UniProtKB-KW"/>
</dbReference>
<organism evidence="9 10">
    <name type="scientific">Nocardioides nanhaiensis</name>
    <dbReference type="NCBI Taxonomy" id="1476871"/>
    <lineage>
        <taxon>Bacteria</taxon>
        <taxon>Bacillati</taxon>
        <taxon>Actinomycetota</taxon>
        <taxon>Actinomycetes</taxon>
        <taxon>Propionibacteriales</taxon>
        <taxon>Nocardioidaceae</taxon>
        <taxon>Nocardioides</taxon>
    </lineage>
</organism>
<name>A0ABP8VV72_9ACTN</name>
<feature type="domain" description="Bacterial sugar transferase" evidence="8">
    <location>
        <begin position="292"/>
        <end position="478"/>
    </location>
</feature>
<evidence type="ECO:0000256" key="1">
    <source>
        <dbReference type="ARBA" id="ARBA00004141"/>
    </source>
</evidence>
<evidence type="ECO:0000313" key="10">
    <source>
        <dbReference type="Proteomes" id="UP001500621"/>
    </source>
</evidence>
<accession>A0ABP8VV72</accession>
<keyword evidence="5 7" id="KW-1133">Transmembrane helix</keyword>
<dbReference type="InterPro" id="IPR003362">
    <property type="entry name" value="Bact_transf"/>
</dbReference>
<gene>
    <name evidence="9" type="ORF">GCM10023226_07550</name>
</gene>
<proteinExistence type="inferred from homology"/>
<evidence type="ECO:0000256" key="2">
    <source>
        <dbReference type="ARBA" id="ARBA00006464"/>
    </source>
</evidence>
<feature type="transmembrane region" description="Helical" evidence="7">
    <location>
        <begin position="21"/>
        <end position="44"/>
    </location>
</feature>
<dbReference type="PANTHER" id="PTHR30576:SF10">
    <property type="entry name" value="SLL5057 PROTEIN"/>
    <property type="match status" value="1"/>
</dbReference>
<evidence type="ECO:0000256" key="7">
    <source>
        <dbReference type="SAM" id="Phobius"/>
    </source>
</evidence>
<evidence type="ECO:0000313" key="9">
    <source>
        <dbReference type="EMBL" id="GAA4673084.1"/>
    </source>
</evidence>
<protein>
    <submittedName>
        <fullName evidence="9">Sugar transferase</fullName>
    </submittedName>
</protein>
<dbReference type="InterPro" id="IPR017475">
    <property type="entry name" value="EPS_sugar_tfrase"/>
</dbReference>
<feature type="transmembrane region" description="Helical" evidence="7">
    <location>
        <begin position="95"/>
        <end position="117"/>
    </location>
</feature>
<evidence type="ECO:0000256" key="4">
    <source>
        <dbReference type="ARBA" id="ARBA00022692"/>
    </source>
</evidence>
<dbReference type="EMBL" id="BAABIM010000001">
    <property type="protein sequence ID" value="GAA4673084.1"/>
    <property type="molecule type" value="Genomic_DNA"/>
</dbReference>
<feature type="transmembrane region" description="Helical" evidence="7">
    <location>
        <begin position="123"/>
        <end position="143"/>
    </location>
</feature>
<comment type="subcellular location">
    <subcellularLocation>
        <location evidence="1">Membrane</location>
        <topology evidence="1">Multi-pass membrane protein</topology>
    </subcellularLocation>
</comment>
<comment type="caution">
    <text evidence="9">The sequence shown here is derived from an EMBL/GenBank/DDBJ whole genome shotgun (WGS) entry which is preliminary data.</text>
</comment>
<dbReference type="Gene3D" id="3.40.50.720">
    <property type="entry name" value="NAD(P)-binding Rossmann-like Domain"/>
    <property type="match status" value="1"/>
</dbReference>
<dbReference type="Proteomes" id="UP001500621">
    <property type="component" value="Unassembled WGS sequence"/>
</dbReference>
<dbReference type="RefSeq" id="WP_345262786.1">
    <property type="nucleotide sequence ID" value="NZ_BAABIM010000001.1"/>
</dbReference>